<sequence length="760" mass="84817">MDVKNVWPEWSIEEKLGKGSYGTVYRAVRQEHGVTSEAAIKVISIPQDSSEVDSLRSEGLDMDATRTYLQSVVDDFVNEIQLMESFKGIQNIVSVEDYKVVEKEDEVGWDIFIRMELLTPFNTYICDKQMTEQEVIKLGTDICSALEICEQRNVIHRDIKPGNVFINNFGYFKLGDFGIARTLENTMGQLSQKGTFDYMAPEIGRGEKYDARVDIYSLGIMLYRLLNGNRLPFLDNDKQLLSPTERKAALDRRLQGEPLPKPKDASTGMANLLLRACAFDPAQRFSSASEMRTALNQVLAGVYKPVDVPVYDPDKTTAVRKAPTAPSAKQDTIDSFTPPKKKSKASKIIAILLVILVLLGAGGYAVIRFDLIDVLSGQAQEEKDNIEAIALEAEQLAEAGDISAALEKAQEGLDTYPDSERLQTLADDYSAQLDKQIEDILDEAEKLDEAGDSEGALAKVQDGLKDHPDSEALSSKVDEYMEKVVQKAKKTALSEAADFADKEDYASAMNRIEDAQDTYGEDKELQDAYEMYNKAYVLQVKEDAISKANEIARGGDYMGAIKEIKAAISKIGEDKELSSKQQQYEDDYVVEVIAEADSFIAEKDFDSAEAAITDALKDLPGNETLLKKEDEIEESRPKYFVEVCSPYESSDWYNDTDKVVTMGNENYGKAFSLHCFGDAYFNLNGKYTSLEFDYGHVDGTDMNEMTLFVYLDGNQTDKLEMKPGDLPKHYRVDLKNASQLKLTWDGGYSPTYGFANAVIE</sequence>
<dbReference type="EMBL" id="CP021422">
    <property type="protein sequence ID" value="ASB41459.1"/>
    <property type="molecule type" value="Genomic_DNA"/>
</dbReference>
<feature type="transmembrane region" description="Helical" evidence="8">
    <location>
        <begin position="348"/>
        <end position="367"/>
    </location>
</feature>
<dbReference type="Gene3D" id="1.10.510.10">
    <property type="entry name" value="Transferase(Phosphotransferase) domain 1"/>
    <property type="match status" value="1"/>
</dbReference>
<dbReference type="InterPro" id="IPR000719">
    <property type="entry name" value="Prot_kinase_dom"/>
</dbReference>
<dbReference type="InterPro" id="IPR045269">
    <property type="entry name" value="Atg1-like"/>
</dbReference>
<evidence type="ECO:0000256" key="3">
    <source>
        <dbReference type="ARBA" id="ARBA00022777"/>
    </source>
</evidence>
<dbReference type="Gene3D" id="1.25.40.10">
    <property type="entry name" value="Tetratricopeptide repeat domain"/>
    <property type="match status" value="1"/>
</dbReference>
<evidence type="ECO:0000256" key="6">
    <source>
        <dbReference type="PROSITE-ProRule" id="PRU10141"/>
    </source>
</evidence>
<feature type="binding site" evidence="6">
    <location>
        <position position="41"/>
    </location>
    <ligand>
        <name>ATP</name>
        <dbReference type="ChEBI" id="CHEBI:30616"/>
    </ligand>
</feature>
<dbReference type="SUPFAM" id="SSF56112">
    <property type="entry name" value="Protein kinase-like (PK-like)"/>
    <property type="match status" value="1"/>
</dbReference>
<feature type="domain" description="Protein kinase" evidence="9">
    <location>
        <begin position="10"/>
        <end position="299"/>
    </location>
</feature>
<proteinExistence type="predicted"/>
<dbReference type="Gene3D" id="2.60.120.1060">
    <property type="entry name" value="NPCBM/NEW2 domain"/>
    <property type="match status" value="1"/>
</dbReference>
<dbReference type="GO" id="GO:0005829">
    <property type="term" value="C:cytosol"/>
    <property type="evidence" value="ECO:0007669"/>
    <property type="project" value="TreeGrafter"/>
</dbReference>
<keyword evidence="8" id="KW-0472">Membrane</keyword>
<reference evidence="12" key="2">
    <citation type="submission" date="2017-05" db="EMBL/GenBank/DDBJ databases">
        <title>Improved OligoMM genomes.</title>
        <authorList>
            <person name="Garzetti D."/>
        </authorList>
    </citation>
    <scope>NUCLEOTIDE SEQUENCE [LARGE SCALE GENOMIC DNA]</scope>
    <source>
        <strain evidence="12">KB18</strain>
    </source>
</reference>
<organism evidence="11 13">
    <name type="scientific">Acutalibacter muris</name>
    <dbReference type="NCBI Taxonomy" id="1796620"/>
    <lineage>
        <taxon>Bacteria</taxon>
        <taxon>Bacillati</taxon>
        <taxon>Bacillota</taxon>
        <taxon>Clostridia</taxon>
        <taxon>Eubacteriales</taxon>
        <taxon>Acutalibacteraceae</taxon>
        <taxon>Acutalibacter</taxon>
    </lineage>
</organism>
<keyword evidence="8" id="KW-1133">Transmembrane helix</keyword>
<dbReference type="PROSITE" id="PS50011">
    <property type="entry name" value="PROTEIN_KINASE_DOM"/>
    <property type="match status" value="1"/>
</dbReference>
<accession>A0A1Z2XST1</accession>
<dbReference type="PROSITE" id="PS00108">
    <property type="entry name" value="PROTEIN_KINASE_ST"/>
    <property type="match status" value="1"/>
</dbReference>
<reference evidence="10" key="1">
    <citation type="journal article" date="2017" name="Genome Announc.">
        <title>High-Quality Whole-Genome Sequences of the Oligo-Mouse-Microbiota Bacterial Community.</title>
        <authorList>
            <person name="Garzetti D."/>
            <person name="Brugiroux S."/>
            <person name="Bunk B."/>
            <person name="Pukall R."/>
            <person name="McCoy K.D."/>
            <person name="Macpherson A.J."/>
            <person name="Stecher B."/>
        </authorList>
    </citation>
    <scope>NUCLEOTIDE SEQUENCE</scope>
    <source>
        <strain evidence="10">KB18</strain>
    </source>
</reference>
<dbReference type="InterPro" id="IPR011990">
    <property type="entry name" value="TPR-like_helical_dom_sf"/>
</dbReference>
<dbReference type="InterPro" id="IPR008979">
    <property type="entry name" value="Galactose-bd-like_sf"/>
</dbReference>
<dbReference type="AlphaFoldDB" id="A0A1Z2XST1"/>
<feature type="region of interest" description="Disordered" evidence="7">
    <location>
        <begin position="318"/>
        <end position="338"/>
    </location>
</feature>
<dbReference type="PROSITE" id="PS00107">
    <property type="entry name" value="PROTEIN_KINASE_ATP"/>
    <property type="match status" value="1"/>
</dbReference>
<dbReference type="GO" id="GO:0016020">
    <property type="term" value="C:membrane"/>
    <property type="evidence" value="ECO:0007669"/>
    <property type="project" value="TreeGrafter"/>
</dbReference>
<keyword evidence="2 6" id="KW-0547">Nucleotide-binding</keyword>
<evidence type="ECO:0000259" key="9">
    <source>
        <dbReference type="PROSITE" id="PS50011"/>
    </source>
</evidence>
<dbReference type="Gene3D" id="3.30.200.20">
    <property type="entry name" value="Phosphorylase Kinase, domain 1"/>
    <property type="match status" value="1"/>
</dbReference>
<dbReference type="SUPFAM" id="SSF49785">
    <property type="entry name" value="Galactose-binding domain-like"/>
    <property type="match status" value="1"/>
</dbReference>
<evidence type="ECO:0000313" key="13">
    <source>
        <dbReference type="Proteomes" id="UP000596035"/>
    </source>
</evidence>
<dbReference type="PANTHER" id="PTHR24348">
    <property type="entry name" value="SERINE/THREONINE-PROTEIN KINASE UNC-51-RELATED"/>
    <property type="match status" value="1"/>
</dbReference>
<keyword evidence="3 11" id="KW-0418">Kinase</keyword>
<keyword evidence="5" id="KW-0675">Receptor</keyword>
<dbReference type="InterPro" id="IPR011009">
    <property type="entry name" value="Kinase-like_dom_sf"/>
</dbReference>
<dbReference type="CDD" id="cd14014">
    <property type="entry name" value="STKc_PknB_like"/>
    <property type="match status" value="1"/>
</dbReference>
<keyword evidence="4 6" id="KW-0067">ATP-binding</keyword>
<dbReference type="GO" id="GO:0000407">
    <property type="term" value="C:phagophore assembly site"/>
    <property type="evidence" value="ECO:0007669"/>
    <property type="project" value="TreeGrafter"/>
</dbReference>
<dbReference type="GO" id="GO:0005524">
    <property type="term" value="F:ATP binding"/>
    <property type="evidence" value="ECO:0007669"/>
    <property type="project" value="UniProtKB-UniRule"/>
</dbReference>
<dbReference type="InterPro" id="IPR038637">
    <property type="entry name" value="NPCBM_sf"/>
</dbReference>
<dbReference type="RefSeq" id="WP_066539995.1">
    <property type="nucleotide sequence ID" value="NZ_CP021422.1"/>
</dbReference>
<name>A0A1Z2XST1_9FIRM</name>
<reference evidence="11 13" key="3">
    <citation type="submission" date="2020-11" db="EMBL/GenBank/DDBJ databases">
        <title>Closed and high quality bacterial genomes of the OMM12 community.</title>
        <authorList>
            <person name="Marbouty M."/>
            <person name="Lamy-Besnier Q."/>
            <person name="Debarbieux L."/>
            <person name="Koszul R."/>
        </authorList>
    </citation>
    <scope>NUCLEOTIDE SEQUENCE [LARGE SCALE GENOMIC DNA]</scope>
    <source>
        <strain evidence="11 13">KB18</strain>
    </source>
</reference>
<evidence type="ECO:0000313" key="11">
    <source>
        <dbReference type="EMBL" id="QQR30717.1"/>
    </source>
</evidence>
<evidence type="ECO:0000256" key="5">
    <source>
        <dbReference type="ARBA" id="ARBA00023170"/>
    </source>
</evidence>
<dbReference type="PANTHER" id="PTHR24348:SF22">
    <property type="entry name" value="NON-SPECIFIC SERINE_THREONINE PROTEIN KINASE"/>
    <property type="match status" value="1"/>
</dbReference>
<dbReference type="Pfam" id="PF00069">
    <property type="entry name" value="Pkinase"/>
    <property type="match status" value="1"/>
</dbReference>
<evidence type="ECO:0000256" key="4">
    <source>
        <dbReference type="ARBA" id="ARBA00022840"/>
    </source>
</evidence>
<dbReference type="KEGG" id="amur:ADH66_12845"/>
<gene>
    <name evidence="10" type="ORF">ADH66_12845</name>
    <name evidence="11" type="ORF">I5Q82_03165</name>
</gene>
<dbReference type="EMBL" id="CP065321">
    <property type="protein sequence ID" value="QQR30717.1"/>
    <property type="molecule type" value="Genomic_DNA"/>
</dbReference>
<evidence type="ECO:0000313" key="12">
    <source>
        <dbReference type="Proteomes" id="UP000196710"/>
    </source>
</evidence>
<dbReference type="GO" id="GO:0004674">
    <property type="term" value="F:protein serine/threonine kinase activity"/>
    <property type="evidence" value="ECO:0007669"/>
    <property type="project" value="InterPro"/>
</dbReference>
<dbReference type="InterPro" id="IPR008271">
    <property type="entry name" value="Ser/Thr_kinase_AS"/>
</dbReference>
<dbReference type="GO" id="GO:0005776">
    <property type="term" value="C:autophagosome"/>
    <property type="evidence" value="ECO:0007669"/>
    <property type="project" value="TreeGrafter"/>
</dbReference>
<evidence type="ECO:0000256" key="7">
    <source>
        <dbReference type="SAM" id="MobiDB-lite"/>
    </source>
</evidence>
<protein>
    <submittedName>
        <fullName evidence="11">Protein kinase</fullName>
    </submittedName>
</protein>
<keyword evidence="1" id="KW-0808">Transferase</keyword>
<dbReference type="Proteomes" id="UP000596035">
    <property type="component" value="Chromosome"/>
</dbReference>
<evidence type="ECO:0000256" key="2">
    <source>
        <dbReference type="ARBA" id="ARBA00022741"/>
    </source>
</evidence>
<dbReference type="InterPro" id="IPR017441">
    <property type="entry name" value="Protein_kinase_ATP_BS"/>
</dbReference>
<evidence type="ECO:0000256" key="1">
    <source>
        <dbReference type="ARBA" id="ARBA00022679"/>
    </source>
</evidence>
<evidence type="ECO:0000256" key="8">
    <source>
        <dbReference type="SAM" id="Phobius"/>
    </source>
</evidence>
<keyword evidence="8" id="KW-0812">Transmembrane</keyword>
<dbReference type="SMART" id="SM00220">
    <property type="entry name" value="S_TKc"/>
    <property type="match status" value="1"/>
</dbReference>
<keyword evidence="12" id="KW-1185">Reference proteome</keyword>
<dbReference type="Proteomes" id="UP000196710">
    <property type="component" value="Chromosome"/>
</dbReference>
<evidence type="ECO:0000313" key="10">
    <source>
        <dbReference type="EMBL" id="ASB41459.1"/>
    </source>
</evidence>